<keyword evidence="1" id="KW-1015">Disulfide bond</keyword>
<sequence length="143" mass="16051">MRLCLLLPFSAVICAVTCIVEADFEGVNFAKALFGKRLDKVFHESAVDSETSCQIQCLKHIHCLSYKLGTTNEKGNFICQLCDSDRFTSHENLIQEEKWLYRGMESECESKTFPCGDKGICIPDYEGKSLRCKCNPGYTGTPC</sequence>
<dbReference type="EMBL" id="JARQWQ010000166">
    <property type="protein sequence ID" value="KAK2547835.1"/>
    <property type="molecule type" value="Genomic_DNA"/>
</dbReference>
<organism evidence="4 5">
    <name type="scientific">Acropora cervicornis</name>
    <name type="common">Staghorn coral</name>
    <dbReference type="NCBI Taxonomy" id="6130"/>
    <lineage>
        <taxon>Eukaryota</taxon>
        <taxon>Metazoa</taxon>
        <taxon>Cnidaria</taxon>
        <taxon>Anthozoa</taxon>
        <taxon>Hexacorallia</taxon>
        <taxon>Scleractinia</taxon>
        <taxon>Astrocoeniina</taxon>
        <taxon>Acroporidae</taxon>
        <taxon>Acropora</taxon>
    </lineage>
</organism>
<keyword evidence="2" id="KW-0732">Signal</keyword>
<reference evidence="4" key="1">
    <citation type="journal article" date="2023" name="G3 (Bethesda)">
        <title>Whole genome assembly and annotation of the endangered Caribbean coral Acropora cervicornis.</title>
        <authorList>
            <person name="Selwyn J.D."/>
            <person name="Vollmer S.V."/>
        </authorList>
    </citation>
    <scope>NUCLEOTIDE SEQUENCE</scope>
    <source>
        <strain evidence="4">K2</strain>
    </source>
</reference>
<keyword evidence="1" id="KW-0245">EGF-like domain</keyword>
<dbReference type="PROSITE" id="PS01186">
    <property type="entry name" value="EGF_2"/>
    <property type="match status" value="1"/>
</dbReference>
<evidence type="ECO:0000313" key="5">
    <source>
        <dbReference type="Proteomes" id="UP001249851"/>
    </source>
</evidence>
<feature type="non-terminal residue" evidence="4">
    <location>
        <position position="143"/>
    </location>
</feature>
<feature type="disulfide bond" evidence="1">
    <location>
        <begin position="134"/>
        <end position="143"/>
    </location>
</feature>
<proteinExistence type="predicted"/>
<accession>A0AAD9USB8</accession>
<name>A0AAD9USB8_ACRCE</name>
<comment type="caution">
    <text evidence="4">The sequence shown here is derived from an EMBL/GenBank/DDBJ whole genome shotgun (WGS) entry which is preliminary data.</text>
</comment>
<feature type="domain" description="EGF-like" evidence="3">
    <location>
        <begin position="104"/>
        <end position="143"/>
    </location>
</feature>
<gene>
    <name evidence="4" type="ORF">P5673_032114</name>
</gene>
<dbReference type="PROSITE" id="PS50026">
    <property type="entry name" value="EGF_3"/>
    <property type="match status" value="1"/>
</dbReference>
<dbReference type="InterPro" id="IPR000742">
    <property type="entry name" value="EGF"/>
</dbReference>
<dbReference type="AlphaFoldDB" id="A0AAD9USB8"/>
<dbReference type="PROSITE" id="PS00022">
    <property type="entry name" value="EGF_1"/>
    <property type="match status" value="1"/>
</dbReference>
<dbReference type="SUPFAM" id="SSF57196">
    <property type="entry name" value="EGF/Laminin"/>
    <property type="match status" value="1"/>
</dbReference>
<reference evidence="4" key="2">
    <citation type="journal article" date="2023" name="Science">
        <title>Genomic signatures of disease resistance in endangered staghorn corals.</title>
        <authorList>
            <person name="Vollmer S.V."/>
            <person name="Selwyn J.D."/>
            <person name="Despard B.A."/>
            <person name="Roesel C.L."/>
        </authorList>
    </citation>
    <scope>NUCLEOTIDE SEQUENCE</scope>
    <source>
        <strain evidence="4">K2</strain>
    </source>
</reference>
<evidence type="ECO:0000256" key="1">
    <source>
        <dbReference type="PROSITE-ProRule" id="PRU00076"/>
    </source>
</evidence>
<evidence type="ECO:0000259" key="3">
    <source>
        <dbReference type="PROSITE" id="PS50026"/>
    </source>
</evidence>
<evidence type="ECO:0000256" key="2">
    <source>
        <dbReference type="SAM" id="SignalP"/>
    </source>
</evidence>
<feature type="chain" id="PRO_5042053765" description="EGF-like domain-containing protein" evidence="2">
    <location>
        <begin position="23"/>
        <end position="143"/>
    </location>
</feature>
<feature type="disulfide bond" evidence="1">
    <location>
        <begin position="115"/>
        <end position="132"/>
    </location>
</feature>
<evidence type="ECO:0000313" key="4">
    <source>
        <dbReference type="EMBL" id="KAK2547835.1"/>
    </source>
</evidence>
<keyword evidence="5" id="KW-1185">Reference proteome</keyword>
<dbReference type="Gene3D" id="2.10.25.10">
    <property type="entry name" value="Laminin"/>
    <property type="match status" value="1"/>
</dbReference>
<feature type="signal peptide" evidence="2">
    <location>
        <begin position="1"/>
        <end position="22"/>
    </location>
</feature>
<comment type="caution">
    <text evidence="1">Lacks conserved residue(s) required for the propagation of feature annotation.</text>
</comment>
<protein>
    <recommendedName>
        <fullName evidence="3">EGF-like domain-containing protein</fullName>
    </recommendedName>
</protein>
<dbReference type="Proteomes" id="UP001249851">
    <property type="component" value="Unassembled WGS sequence"/>
</dbReference>